<keyword evidence="5" id="KW-1185">Reference proteome</keyword>
<dbReference type="AlphaFoldDB" id="A0A650CK39"/>
<evidence type="ECO:0000313" key="5">
    <source>
        <dbReference type="Proteomes" id="UP000427373"/>
    </source>
</evidence>
<evidence type="ECO:0000313" key="4">
    <source>
        <dbReference type="EMBL" id="QGR17837.1"/>
    </source>
</evidence>
<dbReference type="RefSeq" id="WP_156015312.1">
    <property type="nucleotide sequence ID" value="NZ_CP045484.1"/>
</dbReference>
<dbReference type="InterPro" id="IPR013024">
    <property type="entry name" value="GGCT-like"/>
</dbReference>
<reference evidence="4 5" key="1">
    <citation type="submission" date="2019-10" db="EMBL/GenBank/DDBJ databases">
        <title>Genome Sequences from Six Type Strain Members of the Archaeal Family Sulfolobaceae: Acidianus ambivalens, Acidianus infernus, Metallosphaera prunae, Stygiolobus azoricus, Sulfolobus metallicus, and Sulfurisphaera ohwakuensis.</title>
        <authorList>
            <person name="Counts J.A."/>
            <person name="Kelly R.M."/>
        </authorList>
    </citation>
    <scope>NUCLEOTIDE SEQUENCE [LARGE SCALE GENOMIC DNA]</scope>
    <source>
        <strain evidence="4 5">TA-1</strain>
    </source>
</reference>
<accession>A0A650CK39</accession>
<organism evidence="4 5">
    <name type="scientific">Sulfurisphaera ohwakuensis</name>
    <dbReference type="NCBI Taxonomy" id="69656"/>
    <lineage>
        <taxon>Archaea</taxon>
        <taxon>Thermoproteota</taxon>
        <taxon>Thermoprotei</taxon>
        <taxon>Sulfolobales</taxon>
        <taxon>Sulfolobaceae</taxon>
        <taxon>Sulfurisphaera</taxon>
    </lineage>
</organism>
<dbReference type="Gene3D" id="3.10.490.10">
    <property type="entry name" value="Gamma-glutamyl cyclotransferase-like"/>
    <property type="match status" value="2"/>
</dbReference>
<proteinExistence type="inferred from homology"/>
<dbReference type="Proteomes" id="UP000427373">
    <property type="component" value="Chromosome"/>
</dbReference>
<evidence type="ECO:0000313" key="6">
    <source>
        <dbReference type="Proteomes" id="UP000582213"/>
    </source>
</evidence>
<comment type="similarity">
    <text evidence="1">Belongs to the gamma-glutamylcyclotransferase family.</text>
</comment>
<dbReference type="Pfam" id="PF06094">
    <property type="entry name" value="GGACT"/>
    <property type="match status" value="2"/>
</dbReference>
<evidence type="ECO:0000313" key="3">
    <source>
        <dbReference type="EMBL" id="MBB5253950.1"/>
    </source>
</evidence>
<dbReference type="GeneID" id="42802003"/>
<dbReference type="KEGG" id="soh:D1869_12125"/>
<evidence type="ECO:0000259" key="2">
    <source>
        <dbReference type="Pfam" id="PF06094"/>
    </source>
</evidence>
<feature type="domain" description="Gamma-glutamylcyclotransferase AIG2-like" evidence="2">
    <location>
        <begin position="151"/>
        <end position="248"/>
    </location>
</feature>
<dbReference type="InterPro" id="IPR036568">
    <property type="entry name" value="GGCT-like_sf"/>
</dbReference>
<dbReference type="Proteomes" id="UP000582213">
    <property type="component" value="Unassembled WGS sequence"/>
</dbReference>
<protein>
    <submittedName>
        <fullName evidence="3 4">Gamma-glutamylcyclotransferase</fullName>
    </submittedName>
</protein>
<dbReference type="CDD" id="cd06661">
    <property type="entry name" value="GGCT_like"/>
    <property type="match status" value="2"/>
</dbReference>
<dbReference type="GO" id="GO:0061929">
    <property type="term" value="F:gamma-glutamylaminecyclotransferase activity"/>
    <property type="evidence" value="ECO:0007669"/>
    <property type="project" value="InterPro"/>
</dbReference>
<sequence length="270" mass="31670">MPYLFVYGSLRYGFELHHLLENSRFVGLAYTEGYKMYDLGSFPGVVKGDGIIYGEVYEVDENTILLLDKVEDYRGRPDDLYVREKTKVYFDNKRKYSLSDVYIYVYNQDIAGRDLIEEGDYSKYVRMPVILNYFAYAENTNEEILKQRGVKRIFRKINAIATGYRMIFNIPCRWGYCANLIEDKEGRICGYIYIMIEDELNALDKAEQHLVKYMRDVIKVVDEFGKEYYAYAYVSPDKENPKEPSKEYLNLILQGLNTGWGNRCMSTGLL</sequence>
<reference evidence="3 6" key="2">
    <citation type="submission" date="2020-08" db="EMBL/GenBank/DDBJ databases">
        <title>Genomic Encyclopedia of Type Strains, Phase IV (KMG-IV): sequencing the most valuable type-strain genomes for metagenomic binning, comparative biology and taxonomic classification.</title>
        <authorList>
            <person name="Goeker M."/>
        </authorList>
    </citation>
    <scope>NUCLEOTIDE SEQUENCE [LARGE SCALE GENOMIC DNA]</scope>
    <source>
        <strain evidence="3 6">DSM 12421</strain>
    </source>
</reference>
<evidence type="ECO:0000256" key="1">
    <source>
        <dbReference type="ARBA" id="ARBA00008861"/>
    </source>
</evidence>
<dbReference type="PANTHER" id="PTHR12510:SF4">
    <property type="entry name" value="GAMMA-GLUTAMYLAMINECYCLOTRANSFERASE"/>
    <property type="match status" value="1"/>
</dbReference>
<dbReference type="OrthoDB" id="100169at2157"/>
<dbReference type="InterPro" id="IPR039126">
    <property type="entry name" value="GGACT"/>
</dbReference>
<gene>
    <name evidence="4" type="ORF">D1869_12125</name>
    <name evidence="3" type="ORF">HNQ62_001721</name>
</gene>
<feature type="domain" description="Gamma-glutamylcyclotransferase AIG2-like" evidence="2">
    <location>
        <begin position="4"/>
        <end position="122"/>
    </location>
</feature>
<dbReference type="PANTHER" id="PTHR12510">
    <property type="entry name" value="TROPONIN C-AKIN-1 PROTEIN"/>
    <property type="match status" value="1"/>
</dbReference>
<dbReference type="GO" id="GO:0016740">
    <property type="term" value="F:transferase activity"/>
    <property type="evidence" value="ECO:0007669"/>
    <property type="project" value="UniProtKB-KW"/>
</dbReference>
<dbReference type="SUPFAM" id="SSF110857">
    <property type="entry name" value="Gamma-glutamyl cyclotransferase-like"/>
    <property type="match status" value="2"/>
</dbReference>
<dbReference type="EMBL" id="JACHFY010000009">
    <property type="protein sequence ID" value="MBB5253950.1"/>
    <property type="molecule type" value="Genomic_DNA"/>
</dbReference>
<dbReference type="EMBL" id="CP045484">
    <property type="protein sequence ID" value="QGR17837.1"/>
    <property type="molecule type" value="Genomic_DNA"/>
</dbReference>
<keyword evidence="4" id="KW-0808">Transferase</keyword>
<dbReference type="InterPro" id="IPR009288">
    <property type="entry name" value="AIG2-like_dom"/>
</dbReference>
<name>A0A650CK39_SULOH</name>
<dbReference type="GO" id="GO:0005829">
    <property type="term" value="C:cytosol"/>
    <property type="evidence" value="ECO:0007669"/>
    <property type="project" value="TreeGrafter"/>
</dbReference>